<evidence type="ECO:0000259" key="6">
    <source>
        <dbReference type="PROSITE" id="PS50801"/>
    </source>
</evidence>
<feature type="transmembrane region" description="Helical" evidence="5">
    <location>
        <begin position="399"/>
        <end position="419"/>
    </location>
</feature>
<dbReference type="InterPro" id="IPR036513">
    <property type="entry name" value="STAS_dom_sf"/>
</dbReference>
<dbReference type="GO" id="GO:0055085">
    <property type="term" value="P:transmembrane transport"/>
    <property type="evidence" value="ECO:0007669"/>
    <property type="project" value="InterPro"/>
</dbReference>
<dbReference type="OrthoDB" id="288203at2759"/>
<accession>A0A084ASZ9</accession>
<evidence type="ECO:0000256" key="1">
    <source>
        <dbReference type="ARBA" id="ARBA00004141"/>
    </source>
</evidence>
<dbReference type="Gene3D" id="3.30.750.24">
    <property type="entry name" value="STAS domain"/>
    <property type="match status" value="1"/>
</dbReference>
<dbReference type="CDD" id="cd07042">
    <property type="entry name" value="STAS_SulP_like_sulfate_transporter"/>
    <property type="match status" value="1"/>
</dbReference>
<dbReference type="PANTHER" id="PTHR11814">
    <property type="entry name" value="SULFATE TRANSPORTER"/>
    <property type="match status" value="1"/>
</dbReference>
<evidence type="ECO:0000256" key="4">
    <source>
        <dbReference type="ARBA" id="ARBA00023136"/>
    </source>
</evidence>
<feature type="domain" description="STAS" evidence="6">
    <location>
        <begin position="496"/>
        <end position="659"/>
    </location>
</feature>
<keyword evidence="3 5" id="KW-1133">Transmembrane helix</keyword>
<dbReference type="Pfam" id="PF01740">
    <property type="entry name" value="STAS"/>
    <property type="match status" value="1"/>
</dbReference>
<evidence type="ECO:0000256" key="3">
    <source>
        <dbReference type="ARBA" id="ARBA00022989"/>
    </source>
</evidence>
<dbReference type="InterPro" id="IPR011547">
    <property type="entry name" value="SLC26A/SulP_dom"/>
</dbReference>
<keyword evidence="4 5" id="KW-0472">Membrane</keyword>
<feature type="transmembrane region" description="Helical" evidence="5">
    <location>
        <begin position="173"/>
        <end position="197"/>
    </location>
</feature>
<dbReference type="EMBL" id="KL648579">
    <property type="protein sequence ID" value="KEY68428.1"/>
    <property type="molecule type" value="Genomic_DNA"/>
</dbReference>
<feature type="transmembrane region" description="Helical" evidence="5">
    <location>
        <begin position="247"/>
        <end position="271"/>
    </location>
</feature>
<dbReference type="InterPro" id="IPR001902">
    <property type="entry name" value="SLC26A/SulP_fam"/>
</dbReference>
<gene>
    <name evidence="7" type="ORF">S7711_01203</name>
</gene>
<proteinExistence type="predicted"/>
<evidence type="ECO:0000256" key="2">
    <source>
        <dbReference type="ARBA" id="ARBA00022692"/>
    </source>
</evidence>
<sequence length="674" mass="75381">MAARVKKTTDAIKGSLRTDPNWNRLGSWVDPVRRRLPSATVEYIVEKFPVAQWLPHYNYRWLLQDFIGGITIGVMFIPQGLAYAQIATIPVEHGLYSSWWPSAIYFFLGTSKELSTGPTSILGLLTAEVVADLAHDGHSPAQVASAVAFMAGVYSLAVGLLKLGFLLDFVSAAVLTGWISAVALVILLGQVDSLIGMSVPSGTAETIRGILGNLHEIRPMTLMIGFLSIFLLVVLEKIGKKWGKKNVWIKILGTSRAVVVLIIFTLISYLVNTGREPDNYRWRVTMVNTHGLLPPETPQTSLLQQVVARAFAPFIAMAVEHLGVGKAFGLRNNYQIDKSQELVFLGVENIINSLFGAMTTGGAMSRTAVNSECNVRTPLNFLFTAAFIILTLYELAPALYWIPQATLSAIIIMAVVHLISPPRLFYRYWRMSFIDFVASMLGFWVTLFTSTEIGLATAVGFSIVYTLLRIAFPRWVGLSSNETENQHMYIPKSRPDDDQVEVPAEAFLVRFTQDVLFPNAERIKSAVIDSIKLNFEQPQSMATDMKSVDRMWNQSGQKQIMRTRRRKGIVPIATPLRYVILDFGMVSFIDVTGVLSLIELKMELRRYAGKDLQFRFVNMIDPVRERFDRSEWEFAHQGEERTAAADVVYPSLELALLHREGDDKSDSNEKVLEV</sequence>
<dbReference type="GO" id="GO:0016020">
    <property type="term" value="C:membrane"/>
    <property type="evidence" value="ECO:0007669"/>
    <property type="project" value="UniProtKB-SubCell"/>
</dbReference>
<dbReference type="NCBIfam" id="TIGR00815">
    <property type="entry name" value="sulP"/>
    <property type="match status" value="1"/>
</dbReference>
<feature type="transmembrane region" description="Helical" evidence="5">
    <location>
        <begin position="375"/>
        <end position="393"/>
    </location>
</feature>
<dbReference type="Pfam" id="PF00916">
    <property type="entry name" value="Sulfate_transp"/>
    <property type="match status" value="1"/>
</dbReference>
<protein>
    <recommendedName>
        <fullName evidence="6">STAS domain-containing protein</fullName>
    </recommendedName>
</protein>
<evidence type="ECO:0000313" key="7">
    <source>
        <dbReference type="EMBL" id="KEY68428.1"/>
    </source>
</evidence>
<keyword evidence="8" id="KW-1185">Reference proteome</keyword>
<evidence type="ECO:0000256" key="5">
    <source>
        <dbReference type="SAM" id="Phobius"/>
    </source>
</evidence>
<comment type="subcellular location">
    <subcellularLocation>
        <location evidence="1">Membrane</location>
        <topology evidence="1">Multi-pass membrane protein</topology>
    </subcellularLocation>
</comment>
<dbReference type="HOGENOM" id="CLU_003182_8_3_1"/>
<keyword evidence="2 5" id="KW-0812">Transmembrane</keyword>
<dbReference type="InterPro" id="IPR002645">
    <property type="entry name" value="STAS_dom"/>
</dbReference>
<evidence type="ECO:0000313" key="8">
    <source>
        <dbReference type="Proteomes" id="UP000028045"/>
    </source>
</evidence>
<feature type="transmembrane region" description="Helical" evidence="5">
    <location>
        <begin position="143"/>
        <end position="161"/>
    </location>
</feature>
<reference evidence="7 8" key="1">
    <citation type="journal article" date="2014" name="BMC Genomics">
        <title>Comparative genome sequencing reveals chemotype-specific gene clusters in the toxigenic black mold Stachybotrys.</title>
        <authorList>
            <person name="Semeiks J."/>
            <person name="Borek D."/>
            <person name="Otwinowski Z."/>
            <person name="Grishin N.V."/>
        </authorList>
    </citation>
    <scope>NUCLEOTIDE SEQUENCE [LARGE SCALE GENOMIC DNA]</scope>
    <source>
        <strain evidence="8">CBS 109288 / IBT 7711</strain>
    </source>
</reference>
<dbReference type="AlphaFoldDB" id="A0A084ASZ9"/>
<dbReference type="PROSITE" id="PS50801">
    <property type="entry name" value="STAS"/>
    <property type="match status" value="1"/>
</dbReference>
<feature type="transmembrane region" description="Helical" evidence="5">
    <location>
        <begin position="217"/>
        <end position="235"/>
    </location>
</feature>
<feature type="transmembrane region" description="Helical" evidence="5">
    <location>
        <begin position="66"/>
        <end position="86"/>
    </location>
</feature>
<feature type="transmembrane region" description="Helical" evidence="5">
    <location>
        <begin position="342"/>
        <end position="363"/>
    </location>
</feature>
<dbReference type="SUPFAM" id="SSF52091">
    <property type="entry name" value="SpoIIaa-like"/>
    <property type="match status" value="1"/>
</dbReference>
<organism evidence="7 8">
    <name type="scientific">Stachybotrys chartarum (strain CBS 109288 / IBT 7711)</name>
    <name type="common">Toxic black mold</name>
    <name type="synonym">Stilbospora chartarum</name>
    <dbReference type="NCBI Taxonomy" id="1280523"/>
    <lineage>
        <taxon>Eukaryota</taxon>
        <taxon>Fungi</taxon>
        <taxon>Dikarya</taxon>
        <taxon>Ascomycota</taxon>
        <taxon>Pezizomycotina</taxon>
        <taxon>Sordariomycetes</taxon>
        <taxon>Hypocreomycetidae</taxon>
        <taxon>Hypocreales</taxon>
        <taxon>Stachybotryaceae</taxon>
        <taxon>Stachybotrys</taxon>
    </lineage>
</organism>
<dbReference type="Proteomes" id="UP000028045">
    <property type="component" value="Unassembled WGS sequence"/>
</dbReference>
<name>A0A084ASZ9_STACB</name>